<dbReference type="EMBL" id="JARAOO010000013">
    <property type="protein sequence ID" value="KAJ7946342.1"/>
    <property type="molecule type" value="Genomic_DNA"/>
</dbReference>
<organism evidence="2 3">
    <name type="scientific">Quillaja saponaria</name>
    <name type="common">Soap bark tree</name>
    <dbReference type="NCBI Taxonomy" id="32244"/>
    <lineage>
        <taxon>Eukaryota</taxon>
        <taxon>Viridiplantae</taxon>
        <taxon>Streptophyta</taxon>
        <taxon>Embryophyta</taxon>
        <taxon>Tracheophyta</taxon>
        <taxon>Spermatophyta</taxon>
        <taxon>Magnoliopsida</taxon>
        <taxon>eudicotyledons</taxon>
        <taxon>Gunneridae</taxon>
        <taxon>Pentapetalae</taxon>
        <taxon>rosids</taxon>
        <taxon>fabids</taxon>
        <taxon>Fabales</taxon>
        <taxon>Quillajaceae</taxon>
        <taxon>Quillaja</taxon>
    </lineage>
</organism>
<name>A0AAD7KUY5_QUISA</name>
<keyword evidence="2" id="KW-0378">Hydrolase</keyword>
<dbReference type="AlphaFoldDB" id="A0AAD7KUY5"/>
<evidence type="ECO:0000313" key="3">
    <source>
        <dbReference type="Proteomes" id="UP001163823"/>
    </source>
</evidence>
<dbReference type="GO" id="GO:0016787">
    <property type="term" value="F:hydrolase activity"/>
    <property type="evidence" value="ECO:0007669"/>
    <property type="project" value="UniProtKB-KW"/>
</dbReference>
<gene>
    <name evidence="2" type="ORF">O6P43_031289</name>
</gene>
<protein>
    <submittedName>
        <fullName evidence="2">P-loop containing nucleoside triphosphate hydrolases superfamily protein isoform 1</fullName>
    </submittedName>
</protein>
<comment type="caution">
    <text evidence="2">The sequence shown here is derived from an EMBL/GenBank/DDBJ whole genome shotgun (WGS) entry which is preliminary data.</text>
</comment>
<feature type="region of interest" description="Disordered" evidence="1">
    <location>
        <begin position="90"/>
        <end position="114"/>
    </location>
</feature>
<proteinExistence type="predicted"/>
<evidence type="ECO:0000313" key="2">
    <source>
        <dbReference type="EMBL" id="KAJ7946342.1"/>
    </source>
</evidence>
<dbReference type="KEGG" id="qsa:O6P43_031289"/>
<reference evidence="2" key="1">
    <citation type="journal article" date="2023" name="Science">
        <title>Elucidation of the pathway for biosynthesis of saponin adjuvants from the soapbark tree.</title>
        <authorList>
            <person name="Reed J."/>
            <person name="Orme A."/>
            <person name="El-Demerdash A."/>
            <person name="Owen C."/>
            <person name="Martin L.B.B."/>
            <person name="Misra R.C."/>
            <person name="Kikuchi S."/>
            <person name="Rejzek M."/>
            <person name="Martin A.C."/>
            <person name="Harkess A."/>
            <person name="Leebens-Mack J."/>
            <person name="Louveau T."/>
            <person name="Stephenson M.J."/>
            <person name="Osbourn A."/>
        </authorList>
    </citation>
    <scope>NUCLEOTIDE SEQUENCE</scope>
    <source>
        <strain evidence="2">S10</strain>
    </source>
</reference>
<evidence type="ECO:0000256" key="1">
    <source>
        <dbReference type="SAM" id="MobiDB-lite"/>
    </source>
</evidence>
<dbReference type="Proteomes" id="UP001163823">
    <property type="component" value="Chromosome 13"/>
</dbReference>
<sequence length="213" mass="23024">MAVLEKLTRTARTLLTTHTSKTLTSLPGRPCVIHRRLLHGRKQEGSSVFNAFKVQSSRLQTEARKPIAWISAFLAGIGLVGVNVPKVGHTDADKGDAKPSLPSESPSRPVDLEGIAKKQQQQIDDLLRSKGMKSGSHPVVGVSVINGKVRTCFYIPPACEASHLIANLVSHLGLKVEGSSSVLEMPLFSWDSAAGWNLGLKHPGRRKDIQADQ</sequence>
<accession>A0AAD7KUY5</accession>
<keyword evidence="3" id="KW-1185">Reference proteome</keyword>